<proteinExistence type="predicted"/>
<dbReference type="AlphaFoldDB" id="A0A1V9YRT4"/>
<name>A0A1V9YRT4_ACHHY</name>
<dbReference type="Proteomes" id="UP000243579">
    <property type="component" value="Unassembled WGS sequence"/>
</dbReference>
<dbReference type="OrthoDB" id="73834at2759"/>
<reference evidence="1 2" key="1">
    <citation type="journal article" date="2014" name="Genome Biol. Evol.">
        <title>The secreted proteins of Achlya hypogyna and Thraustotheca clavata identify the ancestral oomycete secretome and reveal gene acquisitions by horizontal gene transfer.</title>
        <authorList>
            <person name="Misner I."/>
            <person name="Blouin N."/>
            <person name="Leonard G."/>
            <person name="Richards T.A."/>
            <person name="Lane C.E."/>
        </authorList>
    </citation>
    <scope>NUCLEOTIDE SEQUENCE [LARGE SCALE GENOMIC DNA]</scope>
    <source>
        <strain evidence="1 2">ATCC 48635</strain>
    </source>
</reference>
<dbReference type="EMBL" id="JNBR01001246">
    <property type="protein sequence ID" value="OQR88514.1"/>
    <property type="molecule type" value="Genomic_DNA"/>
</dbReference>
<evidence type="ECO:0000313" key="2">
    <source>
        <dbReference type="Proteomes" id="UP000243579"/>
    </source>
</evidence>
<protein>
    <submittedName>
        <fullName evidence="1">Uncharacterized protein</fullName>
    </submittedName>
</protein>
<comment type="caution">
    <text evidence="1">The sequence shown here is derived from an EMBL/GenBank/DDBJ whole genome shotgun (WGS) entry which is preliminary data.</text>
</comment>
<organism evidence="1 2">
    <name type="scientific">Achlya hypogyna</name>
    <name type="common">Oomycete</name>
    <name type="synonym">Protoachlya hypogyna</name>
    <dbReference type="NCBI Taxonomy" id="1202772"/>
    <lineage>
        <taxon>Eukaryota</taxon>
        <taxon>Sar</taxon>
        <taxon>Stramenopiles</taxon>
        <taxon>Oomycota</taxon>
        <taxon>Saprolegniomycetes</taxon>
        <taxon>Saprolegniales</taxon>
        <taxon>Achlyaceae</taxon>
        <taxon>Achlya</taxon>
    </lineage>
</organism>
<gene>
    <name evidence="1" type="ORF">ACHHYP_20301</name>
</gene>
<evidence type="ECO:0000313" key="1">
    <source>
        <dbReference type="EMBL" id="OQR88514.1"/>
    </source>
</evidence>
<keyword evidence="2" id="KW-1185">Reference proteome</keyword>
<sequence>MASHPAIRAVFLIEPHLHHLLLNTQALCLSRMMHALRADAWLREHFIPACVLYSPRTGFS</sequence>
<accession>A0A1V9YRT4</accession>